<proteinExistence type="predicted"/>
<evidence type="ECO:0000313" key="2">
    <source>
        <dbReference type="EMBL" id="KAH0210198.1"/>
    </source>
</evidence>
<evidence type="ECO:0000313" key="3">
    <source>
        <dbReference type="Proteomes" id="UP000767238"/>
    </source>
</evidence>
<protein>
    <submittedName>
        <fullName evidence="2">Uncharacterized protein</fullName>
    </submittedName>
</protein>
<gene>
    <name evidence="2" type="ORF">KCV03_g10127</name>
</gene>
<dbReference type="AlphaFoldDB" id="A0A9P8K0Y6"/>
<feature type="non-terminal residue" evidence="2">
    <location>
        <position position="1"/>
    </location>
</feature>
<dbReference type="OrthoDB" id="3896901at2759"/>
<comment type="caution">
    <text evidence="2">The sequence shown here is derived from an EMBL/GenBank/DDBJ whole genome shotgun (WGS) entry which is preliminary data.</text>
</comment>
<feature type="compositionally biased region" description="Low complexity" evidence="1">
    <location>
        <begin position="27"/>
        <end position="42"/>
    </location>
</feature>
<organism evidence="2 3">
    <name type="scientific">Aureobasidium melanogenum</name>
    <name type="common">Aureobasidium pullulans var. melanogenum</name>
    <dbReference type="NCBI Taxonomy" id="46634"/>
    <lineage>
        <taxon>Eukaryota</taxon>
        <taxon>Fungi</taxon>
        <taxon>Dikarya</taxon>
        <taxon>Ascomycota</taxon>
        <taxon>Pezizomycotina</taxon>
        <taxon>Dothideomycetes</taxon>
        <taxon>Dothideomycetidae</taxon>
        <taxon>Dothideales</taxon>
        <taxon>Saccotheciaceae</taxon>
        <taxon>Aureobasidium</taxon>
    </lineage>
</organism>
<dbReference type="EMBL" id="JAHFYH010000180">
    <property type="protein sequence ID" value="KAH0210198.1"/>
    <property type="molecule type" value="Genomic_DNA"/>
</dbReference>
<name>A0A9P8K0Y6_AURME</name>
<reference evidence="2" key="2">
    <citation type="submission" date="2021-08" db="EMBL/GenBank/DDBJ databases">
        <authorList>
            <person name="Gostincar C."/>
            <person name="Sun X."/>
            <person name="Song Z."/>
            <person name="Gunde-Cimerman N."/>
        </authorList>
    </citation>
    <scope>NUCLEOTIDE SEQUENCE</scope>
    <source>
        <strain evidence="2">EXF-8016</strain>
    </source>
</reference>
<reference evidence="2" key="1">
    <citation type="journal article" date="2021" name="J Fungi (Basel)">
        <title>Virulence traits and population genomics of the black yeast Aureobasidium melanogenum.</title>
        <authorList>
            <person name="Cernosa A."/>
            <person name="Sun X."/>
            <person name="Gostincar C."/>
            <person name="Fang C."/>
            <person name="Gunde-Cimerman N."/>
            <person name="Song Z."/>
        </authorList>
    </citation>
    <scope>NUCLEOTIDE SEQUENCE</scope>
    <source>
        <strain evidence="2">EXF-8016</strain>
    </source>
</reference>
<evidence type="ECO:0000256" key="1">
    <source>
        <dbReference type="SAM" id="MobiDB-lite"/>
    </source>
</evidence>
<sequence>MTTPPVLKSIRFASQLVQPSPKRQKMSSDTSESTLTSETSPDTVIDPGACWVASDDLSSMMFQTAYLQRITSSWNEYVPLVYGENLMKRSLKKCQDTVNSLRSTLKSLEVKAAKDAQPPIKDVIDSWHRASEDQEARAAKEAKSAATMEFLILSGIEKIVDDEFSRLCNLDEVFFDITYKSWNEEEGEKGTFRYAIKKALDKDPDPLADFETKVGGHFKREMLERAASDFKRELKKQYEKYGG</sequence>
<feature type="region of interest" description="Disordered" evidence="1">
    <location>
        <begin position="18"/>
        <end position="42"/>
    </location>
</feature>
<accession>A0A9P8K0Y6</accession>
<dbReference type="Proteomes" id="UP000767238">
    <property type="component" value="Unassembled WGS sequence"/>
</dbReference>